<dbReference type="GO" id="GO:0005524">
    <property type="term" value="F:ATP binding"/>
    <property type="evidence" value="ECO:0007669"/>
    <property type="project" value="InterPro"/>
</dbReference>
<dbReference type="PANTHER" id="PTHR10566">
    <property type="entry name" value="CHAPERONE-ACTIVITY OF BC1 COMPLEX CABC1 -RELATED"/>
    <property type="match status" value="1"/>
</dbReference>
<reference evidence="4 5" key="1">
    <citation type="submission" date="2017-02" db="EMBL/GenBank/DDBJ databases">
        <title>The complete genomic sequence of a novel cold adapted crude oil-degrading bacterium Planococcus qaidamina Y42.</title>
        <authorList>
            <person name="Yang R."/>
        </authorList>
    </citation>
    <scope>NUCLEOTIDE SEQUENCE [LARGE SCALE GENOMIC DNA]</scope>
    <source>
        <strain evidence="4 5">Y42</strain>
    </source>
</reference>
<dbReference type="AlphaFoldDB" id="A0A1Q2KWI6"/>
<feature type="domain" description="Protein kinase" evidence="3">
    <location>
        <begin position="119"/>
        <end position="477"/>
    </location>
</feature>
<evidence type="ECO:0000256" key="2">
    <source>
        <dbReference type="SAM" id="Phobius"/>
    </source>
</evidence>
<dbReference type="Pfam" id="PF03109">
    <property type="entry name" value="ABC1"/>
    <property type="match status" value="1"/>
</dbReference>
<dbReference type="Gene3D" id="1.10.510.10">
    <property type="entry name" value="Transferase(Phosphotransferase) domain 1"/>
    <property type="match status" value="1"/>
</dbReference>
<evidence type="ECO:0000256" key="1">
    <source>
        <dbReference type="ARBA" id="ARBA00009670"/>
    </source>
</evidence>
<evidence type="ECO:0000259" key="3">
    <source>
        <dbReference type="PROSITE" id="PS50011"/>
    </source>
</evidence>
<name>A0A1Q2KWI6_9BACL</name>
<proteinExistence type="inferred from homology"/>
<feature type="transmembrane region" description="Helical" evidence="2">
    <location>
        <begin position="520"/>
        <end position="537"/>
    </location>
</feature>
<evidence type="ECO:0000313" key="5">
    <source>
        <dbReference type="Proteomes" id="UP000188184"/>
    </source>
</evidence>
<dbReference type="OrthoDB" id="9795390at2"/>
<dbReference type="PROSITE" id="PS50011">
    <property type="entry name" value="PROTEIN_KINASE_DOM"/>
    <property type="match status" value="1"/>
</dbReference>
<sequence length="538" mass="61542">MNRMAAYRIYRIVWLALKFYLQIMLFRKRHQGTWDPLTVNKWNQLVTKQAKEYKKAAQQLGGLLIKVGQFLSTRADIMPPTFLAELEGLTDRVPSVSRGKIVSVIETEWNAPYTQYLQTLSDEVVASASIGEVYKGILKDGTEVAIKVQRPGTERIIHADFQAFAFIMWFFRKFTPLDKKADLPALYGEMIRTIGNELDFLEELKSGRSFSDRFGTFPGVRIPSYYEELSTKRVLVMEWIEGSRITDLSFIEKHDLERKELAERLFLLFLEQVLNGGQFHADPHGGNILLTADGTITLIDFGMTGTITKADAQAGLRIAEGVIFKNYDQVLDALEELGFLLPHANRSLLKDAINRTVKMYESSELFQMDSLMLQQLLEDLQELVLTQPVQLPAEFAFFGRAASTFVGVLYVLDPEVDLLGLARPRVLEWAKSQETGGRVFGREDVLRWLLNATDPARALPQKLAGFLEEPDRFRHYLQRRDETDREWKRTLQTRTFAGCFGLLSFIGLSVGIWFEHEPYIWVSAVVLLGSLWTFRTID</sequence>
<keyword evidence="2" id="KW-0472">Membrane</keyword>
<organism evidence="4 5">
    <name type="scientific">Planococcus lenghuensis</name>
    <dbReference type="NCBI Taxonomy" id="2213202"/>
    <lineage>
        <taxon>Bacteria</taxon>
        <taxon>Bacillati</taxon>
        <taxon>Bacillota</taxon>
        <taxon>Bacilli</taxon>
        <taxon>Bacillales</taxon>
        <taxon>Caryophanaceae</taxon>
        <taxon>Planococcus</taxon>
    </lineage>
</organism>
<dbReference type="EMBL" id="CP019640">
    <property type="protein sequence ID" value="AQQ52578.1"/>
    <property type="molecule type" value="Genomic_DNA"/>
</dbReference>
<dbReference type="InterPro" id="IPR011009">
    <property type="entry name" value="Kinase-like_dom_sf"/>
</dbReference>
<gene>
    <name evidence="4" type="ORF">B0X71_05355</name>
</gene>
<keyword evidence="5" id="KW-1185">Reference proteome</keyword>
<dbReference type="GO" id="GO:0004672">
    <property type="term" value="F:protein kinase activity"/>
    <property type="evidence" value="ECO:0007669"/>
    <property type="project" value="InterPro"/>
</dbReference>
<protein>
    <submittedName>
        <fullName evidence="4">ABC transporter</fullName>
    </submittedName>
</protein>
<accession>A0A1Q2KWI6</accession>
<dbReference type="InterPro" id="IPR050154">
    <property type="entry name" value="UbiB_kinase"/>
</dbReference>
<keyword evidence="2" id="KW-1133">Transmembrane helix</keyword>
<dbReference type="PANTHER" id="PTHR10566:SF113">
    <property type="entry name" value="PROTEIN ACTIVITY OF BC1 COMPLEX KINASE 7, CHLOROPLASTIC"/>
    <property type="match status" value="1"/>
</dbReference>
<evidence type="ECO:0000313" key="4">
    <source>
        <dbReference type="EMBL" id="AQQ52578.1"/>
    </source>
</evidence>
<keyword evidence="2" id="KW-0812">Transmembrane</keyword>
<dbReference type="KEGG" id="pmar:B0X71_05355"/>
<comment type="similarity">
    <text evidence="1">Belongs to the protein kinase superfamily. ADCK protein kinase family.</text>
</comment>
<dbReference type="SUPFAM" id="SSF56112">
    <property type="entry name" value="Protein kinase-like (PK-like)"/>
    <property type="match status" value="1"/>
</dbReference>
<dbReference type="InterPro" id="IPR004147">
    <property type="entry name" value="ABC1_dom"/>
</dbReference>
<dbReference type="InterPro" id="IPR000719">
    <property type="entry name" value="Prot_kinase_dom"/>
</dbReference>
<feature type="transmembrane region" description="Helical" evidence="2">
    <location>
        <begin position="495"/>
        <end position="514"/>
    </location>
</feature>
<dbReference type="Proteomes" id="UP000188184">
    <property type="component" value="Chromosome"/>
</dbReference>
<dbReference type="CDD" id="cd05121">
    <property type="entry name" value="ABC1_ADCK3-like"/>
    <property type="match status" value="1"/>
</dbReference>